<name>A0A433SN94_ELYCH</name>
<feature type="compositionally biased region" description="Pro residues" evidence="1">
    <location>
        <begin position="1111"/>
        <end position="1123"/>
    </location>
</feature>
<feature type="compositionally biased region" description="Low complexity" evidence="1">
    <location>
        <begin position="1086"/>
        <end position="1095"/>
    </location>
</feature>
<feature type="region of interest" description="Disordered" evidence="1">
    <location>
        <begin position="49"/>
        <end position="97"/>
    </location>
</feature>
<dbReference type="AlphaFoldDB" id="A0A433SN94"/>
<feature type="compositionally biased region" description="Polar residues" evidence="1">
    <location>
        <begin position="459"/>
        <end position="468"/>
    </location>
</feature>
<proteinExistence type="predicted"/>
<dbReference type="EMBL" id="RQTK01001353">
    <property type="protein sequence ID" value="RUS70693.1"/>
    <property type="molecule type" value="Genomic_DNA"/>
</dbReference>
<feature type="region of interest" description="Disordered" evidence="1">
    <location>
        <begin position="1045"/>
        <end position="1124"/>
    </location>
</feature>
<feature type="compositionally biased region" description="Polar residues" evidence="1">
    <location>
        <begin position="322"/>
        <end position="335"/>
    </location>
</feature>
<feature type="compositionally biased region" description="Polar residues" evidence="1">
    <location>
        <begin position="84"/>
        <end position="93"/>
    </location>
</feature>
<feature type="compositionally biased region" description="Polar residues" evidence="1">
    <location>
        <begin position="677"/>
        <end position="686"/>
    </location>
</feature>
<feature type="compositionally biased region" description="Basic and acidic residues" evidence="1">
    <location>
        <begin position="802"/>
        <end position="818"/>
    </location>
</feature>
<feature type="compositionally biased region" description="Gly residues" evidence="1">
    <location>
        <begin position="265"/>
        <end position="292"/>
    </location>
</feature>
<feature type="compositionally biased region" description="Polar residues" evidence="1">
    <location>
        <begin position="718"/>
        <end position="743"/>
    </location>
</feature>
<feature type="compositionally biased region" description="Basic and acidic residues" evidence="1">
    <location>
        <begin position="657"/>
        <end position="676"/>
    </location>
</feature>
<feature type="compositionally biased region" description="Low complexity" evidence="1">
    <location>
        <begin position="577"/>
        <end position="603"/>
    </location>
</feature>
<feature type="compositionally biased region" description="Polar residues" evidence="1">
    <location>
        <begin position="522"/>
        <end position="536"/>
    </location>
</feature>
<sequence>MRVSSRTHVRDLLPEIESVESREATYPQLWAWGECSSLWAWGECSSERNADRSQTFGGDMFHNNHEEDPAASERGGSRNDSSRAEPNNASNGSEIPDIYATSNSAASGIVPLTFMDVEPSASSFVGGEPSRVTRQEVEVKDEMAEASPDEDEPAMTNFLELVNHRERRPRPQGSGRGLGEHQSGQGRLSAQASTGSNRGRTFRDGVSAVLRASDMSIPFHRRAQPTAQEVEETVETVFGEGALTFSLPVHQRSGSRRTDARGRRPLGGGGGGGGGGAGGGGGGGAGGGGVVETGGSCEQRQTFLRVGSPAEQQMEVQDGAGSDSTASVALTSPRQIKTRRVDTGASSSSTAPSKGHQPKNRPGVGASTSPSSPPSATSSSSPPPLSSLSSSTASQRNQSPALTSQQERRVLSFLEPQDATVPSLSLPSNVELMDSVEVEPSQPVSFGLANFLPRVRPSDGNTASSASTGAGPLPGLSSAVTRAEESSLPSSLNISEDTSRPSDVASASNSLLGLFENESEDQSSANRPSGVGSASNSLLGLFENESEDQSPANRPSNVVNASNSLLGLFENESEDPSQASSPPTSTSTSTASCSSLSSGLSSTSRRDNEFGPFSDFAPGVWLDWLHDIRRQGLGETYNERPPDALGRYGRRPGGPLGDRRCVEPPSPDRQEGESRSGTRQSAATVSDDSDVEVLMVEPRSSQATVIVDLTESDEEDQAGSSEGSNSRQRQTGGDNPSNRSTSPEVIGLDPPPTCDSHPQRRTRQSFRPTSFLQNRSPRIPVSSMQSRTGSSVAGGDMSSFLCDHRTVGQGAEDGRTGHPDLTGQHQRGSAPASTEGFSGGSGGVGGVGGVGGGRASEGSSQSLEAPYAHIREEAFRRVEAYLQDQLGRIATDSAGHLVCHRHENLANARCPNAGNRPRASENSVRGSEDTDPSSVFGSGSGSGFRFCRVCSACTTPAANDPPPTGSAVPESTAASAVCSACGHEGYQPGLWHRPRVGRQINRELQRYAQARRMLHHIHHHHHSGADRAAASAAAAAAAATTTTLPASAALNPGREDRAGVPANTSATESGGVRSAATIMAAGGGSQQQQQNHQAPPSTPQHIHHHHHSNPLSPPPPLPPPPPVSVQVVVPPQLAMTREMLLPESPSIHQYYRSMSGPWINGGFAAGPQQASRLPPR</sequence>
<feature type="region of interest" description="Disordered" evidence="1">
    <location>
        <begin position="634"/>
        <end position="861"/>
    </location>
</feature>
<organism evidence="2 3">
    <name type="scientific">Elysia chlorotica</name>
    <name type="common">Eastern emerald elysia</name>
    <name type="synonym">Sea slug</name>
    <dbReference type="NCBI Taxonomy" id="188477"/>
    <lineage>
        <taxon>Eukaryota</taxon>
        <taxon>Metazoa</taxon>
        <taxon>Spiralia</taxon>
        <taxon>Lophotrochozoa</taxon>
        <taxon>Mollusca</taxon>
        <taxon>Gastropoda</taxon>
        <taxon>Heterobranchia</taxon>
        <taxon>Euthyneura</taxon>
        <taxon>Panpulmonata</taxon>
        <taxon>Sacoglossa</taxon>
        <taxon>Placobranchoidea</taxon>
        <taxon>Plakobranchidae</taxon>
        <taxon>Elysia</taxon>
    </lineage>
</organism>
<protein>
    <submittedName>
        <fullName evidence="2">Uncharacterized protein</fullName>
    </submittedName>
</protein>
<dbReference type="Proteomes" id="UP000271974">
    <property type="component" value="Unassembled WGS sequence"/>
</dbReference>
<evidence type="ECO:0000313" key="3">
    <source>
        <dbReference type="Proteomes" id="UP000271974"/>
    </source>
</evidence>
<feature type="compositionally biased region" description="Polar residues" evidence="1">
    <location>
        <begin position="765"/>
        <end position="791"/>
    </location>
</feature>
<feature type="region of interest" description="Disordered" evidence="1">
    <location>
        <begin position="248"/>
        <end position="411"/>
    </location>
</feature>
<evidence type="ECO:0000313" key="2">
    <source>
        <dbReference type="EMBL" id="RUS70693.1"/>
    </source>
</evidence>
<keyword evidence="3" id="KW-1185">Reference proteome</keyword>
<feature type="region of interest" description="Disordered" evidence="1">
    <location>
        <begin position="452"/>
        <end position="536"/>
    </location>
</feature>
<feature type="compositionally biased region" description="Gly residues" evidence="1">
    <location>
        <begin position="837"/>
        <end position="855"/>
    </location>
</feature>
<accession>A0A433SN94</accession>
<feature type="region of interest" description="Disordered" evidence="1">
    <location>
        <begin position="163"/>
        <end position="202"/>
    </location>
</feature>
<reference evidence="2 3" key="1">
    <citation type="submission" date="2019-01" db="EMBL/GenBank/DDBJ databases">
        <title>A draft genome assembly of the solar-powered sea slug Elysia chlorotica.</title>
        <authorList>
            <person name="Cai H."/>
            <person name="Li Q."/>
            <person name="Fang X."/>
            <person name="Li J."/>
            <person name="Curtis N.E."/>
            <person name="Altenburger A."/>
            <person name="Shibata T."/>
            <person name="Feng M."/>
            <person name="Maeda T."/>
            <person name="Schwartz J.A."/>
            <person name="Shigenobu S."/>
            <person name="Lundholm N."/>
            <person name="Nishiyama T."/>
            <person name="Yang H."/>
            <person name="Hasebe M."/>
            <person name="Li S."/>
            <person name="Pierce S.K."/>
            <person name="Wang J."/>
        </authorList>
    </citation>
    <scope>NUCLEOTIDE SEQUENCE [LARGE SCALE GENOMIC DNA]</scope>
    <source>
        <strain evidence="2">EC2010</strain>
        <tissue evidence="2">Whole organism of an adult</tissue>
    </source>
</reference>
<feature type="compositionally biased region" description="Polar residues" evidence="1">
    <location>
        <begin position="182"/>
        <end position="199"/>
    </location>
</feature>
<comment type="caution">
    <text evidence="2">The sequence shown here is derived from an EMBL/GenBank/DDBJ whole genome shotgun (WGS) entry which is preliminary data.</text>
</comment>
<feature type="compositionally biased region" description="Polar residues" evidence="1">
    <location>
        <begin position="395"/>
        <end position="405"/>
    </location>
</feature>
<feature type="compositionally biased region" description="Polar residues" evidence="1">
    <location>
        <begin position="487"/>
        <end position="496"/>
    </location>
</feature>
<dbReference type="OrthoDB" id="9984778at2759"/>
<feature type="region of interest" description="Disordered" evidence="1">
    <location>
        <begin position="566"/>
        <end position="612"/>
    </location>
</feature>
<evidence type="ECO:0000256" key="1">
    <source>
        <dbReference type="SAM" id="MobiDB-lite"/>
    </source>
</evidence>
<feature type="compositionally biased region" description="Low complexity" evidence="1">
    <location>
        <begin position="366"/>
        <end position="394"/>
    </location>
</feature>
<gene>
    <name evidence="2" type="ORF">EGW08_021551</name>
</gene>
<feature type="non-terminal residue" evidence="2">
    <location>
        <position position="1176"/>
    </location>
</feature>
<feature type="region of interest" description="Disordered" evidence="1">
    <location>
        <begin position="908"/>
        <end position="937"/>
    </location>
</feature>